<name>A0A381YGH5_9ZZZZ</name>
<reference evidence="8" key="1">
    <citation type="submission" date="2018-05" db="EMBL/GenBank/DDBJ databases">
        <authorList>
            <person name="Lanie J.A."/>
            <person name="Ng W.-L."/>
            <person name="Kazmierczak K.M."/>
            <person name="Andrzejewski T.M."/>
            <person name="Davidsen T.M."/>
            <person name="Wayne K.J."/>
            <person name="Tettelin H."/>
            <person name="Glass J.I."/>
            <person name="Rusch D."/>
            <person name="Podicherti R."/>
            <person name="Tsui H.-C.T."/>
            <person name="Winkler M.E."/>
        </authorList>
    </citation>
    <scope>NUCLEOTIDE SEQUENCE</scope>
</reference>
<dbReference type="PROSITE" id="PS50198">
    <property type="entry name" value="PPIC_PPIASE_2"/>
    <property type="match status" value="1"/>
</dbReference>
<keyword evidence="3" id="KW-0732">Signal</keyword>
<keyword evidence="6" id="KW-0472">Membrane</keyword>
<accession>A0A381YGH5</accession>
<proteinExistence type="predicted"/>
<dbReference type="Pfam" id="PF00639">
    <property type="entry name" value="Rotamase"/>
    <property type="match status" value="1"/>
</dbReference>
<keyword evidence="4" id="KW-0697">Rotamase</keyword>
<feature type="non-terminal residue" evidence="8">
    <location>
        <position position="1"/>
    </location>
</feature>
<dbReference type="InterPro" id="IPR027304">
    <property type="entry name" value="Trigger_fact/SurA_dom_sf"/>
</dbReference>
<dbReference type="SUPFAM" id="SSF109998">
    <property type="entry name" value="Triger factor/SurA peptide-binding domain-like"/>
    <property type="match status" value="1"/>
</dbReference>
<dbReference type="GO" id="GO:0003755">
    <property type="term" value="F:peptidyl-prolyl cis-trans isomerase activity"/>
    <property type="evidence" value="ECO:0007669"/>
    <property type="project" value="UniProtKB-KW"/>
</dbReference>
<dbReference type="EC" id="5.2.1.8" evidence="2"/>
<feature type="domain" description="PpiC" evidence="7">
    <location>
        <begin position="195"/>
        <end position="284"/>
    </location>
</feature>
<dbReference type="SUPFAM" id="SSF54534">
    <property type="entry name" value="FKBP-like"/>
    <property type="match status" value="1"/>
</dbReference>
<keyword evidence="6" id="KW-1133">Transmembrane helix</keyword>
<evidence type="ECO:0000313" key="8">
    <source>
        <dbReference type="EMBL" id="SVA76020.1"/>
    </source>
</evidence>
<evidence type="ECO:0000256" key="4">
    <source>
        <dbReference type="ARBA" id="ARBA00023110"/>
    </source>
</evidence>
<evidence type="ECO:0000256" key="3">
    <source>
        <dbReference type="ARBA" id="ARBA00022729"/>
    </source>
</evidence>
<dbReference type="AlphaFoldDB" id="A0A381YGH5"/>
<dbReference type="PANTHER" id="PTHR47245:SF1">
    <property type="entry name" value="FOLDASE PROTEIN PRSA"/>
    <property type="match status" value="1"/>
</dbReference>
<evidence type="ECO:0000256" key="2">
    <source>
        <dbReference type="ARBA" id="ARBA00013194"/>
    </source>
</evidence>
<dbReference type="PANTHER" id="PTHR47245">
    <property type="entry name" value="PEPTIDYLPROLYL ISOMERASE"/>
    <property type="match status" value="1"/>
</dbReference>
<dbReference type="Gene3D" id="3.10.50.40">
    <property type="match status" value="1"/>
</dbReference>
<evidence type="ECO:0000256" key="5">
    <source>
        <dbReference type="ARBA" id="ARBA00023235"/>
    </source>
</evidence>
<dbReference type="InterPro" id="IPR000297">
    <property type="entry name" value="PPIase_PpiC"/>
</dbReference>
<dbReference type="InterPro" id="IPR046357">
    <property type="entry name" value="PPIase_dom_sf"/>
</dbReference>
<feature type="transmembrane region" description="Helical" evidence="6">
    <location>
        <begin position="27"/>
        <end position="53"/>
    </location>
</feature>
<keyword evidence="5" id="KW-0413">Isomerase</keyword>
<evidence type="ECO:0000256" key="1">
    <source>
        <dbReference type="ARBA" id="ARBA00000971"/>
    </source>
</evidence>
<protein>
    <recommendedName>
        <fullName evidence="2">peptidylprolyl isomerase</fullName>
        <ecNumber evidence="2">5.2.1.8</ecNumber>
    </recommendedName>
</protein>
<evidence type="ECO:0000256" key="6">
    <source>
        <dbReference type="SAM" id="Phobius"/>
    </source>
</evidence>
<gene>
    <name evidence="8" type="ORF">METZ01_LOCUS128874</name>
</gene>
<keyword evidence="6" id="KW-0812">Transmembrane</keyword>
<comment type="catalytic activity">
    <reaction evidence="1">
        <text>[protein]-peptidylproline (omega=180) = [protein]-peptidylproline (omega=0)</text>
        <dbReference type="Rhea" id="RHEA:16237"/>
        <dbReference type="Rhea" id="RHEA-COMP:10747"/>
        <dbReference type="Rhea" id="RHEA-COMP:10748"/>
        <dbReference type="ChEBI" id="CHEBI:83833"/>
        <dbReference type="ChEBI" id="CHEBI:83834"/>
        <dbReference type="EC" id="5.2.1.8"/>
    </reaction>
</comment>
<organism evidence="8">
    <name type="scientific">marine metagenome</name>
    <dbReference type="NCBI Taxonomy" id="408172"/>
    <lineage>
        <taxon>unclassified sequences</taxon>
        <taxon>metagenomes</taxon>
        <taxon>ecological metagenomes</taxon>
    </lineage>
</organism>
<dbReference type="InterPro" id="IPR050245">
    <property type="entry name" value="PrsA_foldase"/>
</dbReference>
<evidence type="ECO:0000259" key="7">
    <source>
        <dbReference type="PROSITE" id="PS50198"/>
    </source>
</evidence>
<dbReference type="EMBL" id="UINC01018161">
    <property type="protein sequence ID" value="SVA76020.1"/>
    <property type="molecule type" value="Genomic_DNA"/>
</dbReference>
<sequence>VSSGRSLRVDKRRVAMQQPVLRRRQKLTIGLLGISFLLVISIFIAGYIVVFVMPHRELVVKVDGVEYTRGDLVELVRIKQKSSEFLGGTFDASSGIFESLQLVVENEVLMQMGPSQGIFVSDEEIDGQIAVIMRPEKQMALGKSEEQIVRETSERYLNYLNTIQIDESTHRSLVRKAILREKFRQQVGESVPFVAEQVHLFRIVMPQTGEMDIMQVKYEDAVRDITDSNQFQLAYIEIAREFSVDIPEKVRLGGDMGWIAKGVIPDYERDFFLLQPGELSEPVKNKDNLTQTFFFMISERQPAKELSSEVRNELKSKALQDWVNDERSNHDVYAIFNSEIYDWIFQQLRLSSRAPTPTPDPFEAILNSR</sequence>